<keyword evidence="5" id="KW-0029">Amino-acid transport</keyword>
<dbReference type="AlphaFoldDB" id="A0A3A4NE62"/>
<dbReference type="GO" id="GO:0015658">
    <property type="term" value="F:branched-chain amino acid transmembrane transporter activity"/>
    <property type="evidence" value="ECO:0007669"/>
    <property type="project" value="InterPro"/>
</dbReference>
<dbReference type="Pfam" id="PF00005">
    <property type="entry name" value="ABC_tran"/>
    <property type="match status" value="1"/>
</dbReference>
<comment type="similarity">
    <text evidence="1">Belongs to the ABC transporter superfamily.</text>
</comment>
<dbReference type="SUPFAM" id="SSF52540">
    <property type="entry name" value="P-loop containing nucleoside triphosphate hydrolases"/>
    <property type="match status" value="1"/>
</dbReference>
<dbReference type="GO" id="GO:0015807">
    <property type="term" value="P:L-amino acid transport"/>
    <property type="evidence" value="ECO:0007669"/>
    <property type="project" value="TreeGrafter"/>
</dbReference>
<dbReference type="PANTHER" id="PTHR43820:SF4">
    <property type="entry name" value="HIGH-AFFINITY BRANCHED-CHAIN AMINO ACID TRANSPORT ATP-BINDING PROTEIN LIVF"/>
    <property type="match status" value="1"/>
</dbReference>
<dbReference type="InterPro" id="IPR027417">
    <property type="entry name" value="P-loop_NTPase"/>
</dbReference>
<evidence type="ECO:0000256" key="2">
    <source>
        <dbReference type="ARBA" id="ARBA00022448"/>
    </source>
</evidence>
<organism evidence="7 8">
    <name type="scientific">Abyssobacteria bacterium (strain SURF_5)</name>
    <dbReference type="NCBI Taxonomy" id="2093360"/>
    <lineage>
        <taxon>Bacteria</taxon>
        <taxon>Pseudomonadati</taxon>
        <taxon>Candidatus Hydrogenedentota</taxon>
        <taxon>Candidatus Abyssobacteria</taxon>
    </lineage>
</organism>
<dbReference type="SMART" id="SM00382">
    <property type="entry name" value="AAA"/>
    <property type="match status" value="1"/>
</dbReference>
<sequence length="237" mass="25652">MSLLELKQVTASYGLTRILHDVSLRVEAGEIVCLLGSNGAGKSTTMKTILGLVPPQTGSITFQQERIDGLPSSQVVARGISTVPEGRRIFPKLSVEENLQIGGFSRKQALAKLRPELERVYEIFPRLKERRRQSGGTLSGGEQQMLAIGRALMTRPKLLLMDEPSMGLSPVLVDQIFEIIQSINRSGASILLVEQNAQMALSIAARGYVMQTGQIVSSGTGSDLLNSEEIRSAYLGG</sequence>
<evidence type="ECO:0000313" key="8">
    <source>
        <dbReference type="Proteomes" id="UP000265882"/>
    </source>
</evidence>
<keyword evidence="2" id="KW-0813">Transport</keyword>
<dbReference type="InterPro" id="IPR030660">
    <property type="entry name" value="ABC_branched_ATPase_LivF/BraG"/>
</dbReference>
<dbReference type="GO" id="GO:0016887">
    <property type="term" value="F:ATP hydrolysis activity"/>
    <property type="evidence" value="ECO:0007669"/>
    <property type="project" value="InterPro"/>
</dbReference>
<dbReference type="InterPro" id="IPR052156">
    <property type="entry name" value="BCAA_Transport_ATP-bd_LivF"/>
</dbReference>
<dbReference type="PROSITE" id="PS50893">
    <property type="entry name" value="ABC_TRANSPORTER_2"/>
    <property type="match status" value="1"/>
</dbReference>
<dbReference type="EMBL" id="QZKU01000091">
    <property type="protein sequence ID" value="RJP19383.1"/>
    <property type="molecule type" value="Genomic_DNA"/>
</dbReference>
<evidence type="ECO:0000256" key="3">
    <source>
        <dbReference type="ARBA" id="ARBA00022741"/>
    </source>
</evidence>
<accession>A0A3A4NE62</accession>
<evidence type="ECO:0000256" key="5">
    <source>
        <dbReference type="ARBA" id="ARBA00022970"/>
    </source>
</evidence>
<evidence type="ECO:0000256" key="1">
    <source>
        <dbReference type="ARBA" id="ARBA00005417"/>
    </source>
</evidence>
<dbReference type="InterPro" id="IPR003439">
    <property type="entry name" value="ABC_transporter-like_ATP-bd"/>
</dbReference>
<dbReference type="InterPro" id="IPR003593">
    <property type="entry name" value="AAA+_ATPase"/>
</dbReference>
<dbReference type="InterPro" id="IPR017871">
    <property type="entry name" value="ABC_transporter-like_CS"/>
</dbReference>
<evidence type="ECO:0000256" key="4">
    <source>
        <dbReference type="ARBA" id="ARBA00022840"/>
    </source>
</evidence>
<dbReference type="Proteomes" id="UP000265882">
    <property type="component" value="Unassembled WGS sequence"/>
</dbReference>
<dbReference type="GO" id="GO:0005524">
    <property type="term" value="F:ATP binding"/>
    <property type="evidence" value="ECO:0007669"/>
    <property type="project" value="UniProtKB-KW"/>
</dbReference>
<evidence type="ECO:0000259" key="6">
    <source>
        <dbReference type="PROSITE" id="PS50893"/>
    </source>
</evidence>
<comment type="caution">
    <text evidence="7">The sequence shown here is derived from an EMBL/GenBank/DDBJ whole genome shotgun (WGS) entry which is preliminary data.</text>
</comment>
<name>A0A3A4NE62_ABYX5</name>
<keyword evidence="3" id="KW-0547">Nucleotide-binding</keyword>
<keyword evidence="4 7" id="KW-0067">ATP-binding</keyword>
<dbReference type="Gene3D" id="3.40.50.300">
    <property type="entry name" value="P-loop containing nucleotide triphosphate hydrolases"/>
    <property type="match status" value="1"/>
</dbReference>
<dbReference type="PIRSF" id="PIRSF039137">
    <property type="entry name" value="ABC_branched_ATPase"/>
    <property type="match status" value="1"/>
</dbReference>
<dbReference type="PROSITE" id="PS00211">
    <property type="entry name" value="ABC_TRANSPORTER_1"/>
    <property type="match status" value="1"/>
</dbReference>
<reference evidence="7 8" key="1">
    <citation type="journal article" date="2017" name="ISME J.">
        <title>Energy and carbon metabolisms in a deep terrestrial subsurface fluid microbial community.</title>
        <authorList>
            <person name="Momper L."/>
            <person name="Jungbluth S.P."/>
            <person name="Lee M.D."/>
            <person name="Amend J.P."/>
        </authorList>
    </citation>
    <scope>NUCLEOTIDE SEQUENCE [LARGE SCALE GENOMIC DNA]</scope>
    <source>
        <strain evidence="7">SURF_5</strain>
    </source>
</reference>
<feature type="domain" description="ABC transporter" evidence="6">
    <location>
        <begin position="4"/>
        <end position="237"/>
    </location>
</feature>
<dbReference type="CDD" id="cd03224">
    <property type="entry name" value="ABC_TM1139_LivF_branched"/>
    <property type="match status" value="1"/>
</dbReference>
<proteinExistence type="inferred from homology"/>
<gene>
    <name evidence="7" type="ORF">C4520_13110</name>
</gene>
<protein>
    <submittedName>
        <fullName evidence="7">ABC transporter ATP-binding protein</fullName>
    </submittedName>
</protein>
<dbReference type="PANTHER" id="PTHR43820">
    <property type="entry name" value="HIGH-AFFINITY BRANCHED-CHAIN AMINO ACID TRANSPORT ATP-BINDING PROTEIN LIVF"/>
    <property type="match status" value="1"/>
</dbReference>
<evidence type="ECO:0000313" key="7">
    <source>
        <dbReference type="EMBL" id="RJP19383.1"/>
    </source>
</evidence>